<dbReference type="PROSITE" id="PS51272">
    <property type="entry name" value="SLH"/>
    <property type="match status" value="3"/>
</dbReference>
<accession>A0A1I2BB99</accession>
<protein>
    <submittedName>
        <fullName evidence="4">S-layer homology domain-containing protein</fullName>
    </submittedName>
</protein>
<dbReference type="Pfam" id="PF13158">
    <property type="entry name" value="DUF3993"/>
    <property type="match status" value="1"/>
</dbReference>
<feature type="chain" id="PRO_5011504051" evidence="2">
    <location>
        <begin position="25"/>
        <end position="442"/>
    </location>
</feature>
<keyword evidence="5" id="KW-1185">Reference proteome</keyword>
<gene>
    <name evidence="4" type="ORF">SAMN05192532_102198</name>
</gene>
<evidence type="ECO:0000259" key="3">
    <source>
        <dbReference type="PROSITE" id="PS51272"/>
    </source>
</evidence>
<evidence type="ECO:0000256" key="1">
    <source>
        <dbReference type="ARBA" id="ARBA00022729"/>
    </source>
</evidence>
<dbReference type="PANTHER" id="PTHR43308">
    <property type="entry name" value="OUTER MEMBRANE PROTEIN ALPHA-RELATED"/>
    <property type="match status" value="1"/>
</dbReference>
<dbReference type="InterPro" id="IPR001119">
    <property type="entry name" value="SLH_dom"/>
</dbReference>
<feature type="domain" description="SLH" evidence="3">
    <location>
        <begin position="283"/>
        <end position="342"/>
    </location>
</feature>
<feature type="domain" description="SLH" evidence="3">
    <location>
        <begin position="159"/>
        <end position="218"/>
    </location>
</feature>
<feature type="signal peptide" evidence="2">
    <location>
        <begin position="1"/>
        <end position="24"/>
    </location>
</feature>
<dbReference type="InterPro" id="IPR051465">
    <property type="entry name" value="Cell_Envelope_Struct_Comp"/>
</dbReference>
<proteinExistence type="predicted"/>
<feature type="domain" description="SLH" evidence="3">
    <location>
        <begin position="219"/>
        <end position="282"/>
    </location>
</feature>
<reference evidence="4 5" key="1">
    <citation type="submission" date="2016-10" db="EMBL/GenBank/DDBJ databases">
        <authorList>
            <person name="de Groot N.N."/>
        </authorList>
    </citation>
    <scope>NUCLEOTIDE SEQUENCE [LARGE SCALE GENOMIC DNA]</scope>
    <source>
        <strain evidence="4 5">DSM 23995</strain>
    </source>
</reference>
<dbReference type="STRING" id="930128.SAMN05192532_102198"/>
<dbReference type="Pfam" id="PF00395">
    <property type="entry name" value="SLH"/>
    <property type="match status" value="3"/>
</dbReference>
<sequence length="442" mass="49525">MRRLCVSLLLVLAVAFTAVGQAAAETTDYSRAEVFDFLQEASDKQWNTPGPFETKRELQDEFSSHFLREYTDFFIEEMYWKQFGQWEIIPTDALIGFIPEFSYNSSTDVEYTDNEIIVSEYFPFRDGPMIRPAGTRTVTLVETSSGLRVKNVNDAVTYGNKLFADVENDYFAYDEISYLTDEGIIGGYPDGTFRPNDSLKRAQAVIMIARALDWDLSSSATDFSDVDSDYYAADAIAYASSNDVLNGYPDGTFRPNNSITRAQMSAILGKAFSLGTDASGPFRDVTENTTGQGEINQLYNLGIISGYDNNTRFNPNEPLTRAQFSIILSRLLNDDLRLAGEEQAEAEEEATPAFVIEYGLKNGKVVNVTPDTDPIVVEKGQRITLEPTFLDDTTERVLVDGSLFEFEDQYTMYATKTGSGYINIIPNAYDWEEAKEITVIVE</sequence>
<dbReference type="AlphaFoldDB" id="A0A1I2BB99"/>
<evidence type="ECO:0000256" key="2">
    <source>
        <dbReference type="SAM" id="SignalP"/>
    </source>
</evidence>
<dbReference type="InterPro" id="IPR025056">
    <property type="entry name" value="DUF3993"/>
</dbReference>
<name>A0A1I2BB99_9BACI</name>
<dbReference type="EMBL" id="FONT01000002">
    <property type="protein sequence ID" value="SFE53366.1"/>
    <property type="molecule type" value="Genomic_DNA"/>
</dbReference>
<evidence type="ECO:0000313" key="4">
    <source>
        <dbReference type="EMBL" id="SFE53366.1"/>
    </source>
</evidence>
<dbReference type="Proteomes" id="UP000199516">
    <property type="component" value="Unassembled WGS sequence"/>
</dbReference>
<keyword evidence="1 2" id="KW-0732">Signal</keyword>
<organism evidence="4 5">
    <name type="scientific">Alteribacillus iranensis</name>
    <dbReference type="NCBI Taxonomy" id="930128"/>
    <lineage>
        <taxon>Bacteria</taxon>
        <taxon>Bacillati</taxon>
        <taxon>Bacillota</taxon>
        <taxon>Bacilli</taxon>
        <taxon>Bacillales</taxon>
        <taxon>Bacillaceae</taxon>
        <taxon>Alteribacillus</taxon>
    </lineage>
</organism>
<dbReference type="RefSeq" id="WP_177194699.1">
    <property type="nucleotide sequence ID" value="NZ_FONT01000002.1"/>
</dbReference>
<evidence type="ECO:0000313" key="5">
    <source>
        <dbReference type="Proteomes" id="UP000199516"/>
    </source>
</evidence>